<organism evidence="2 3">
    <name type="scientific">Smittium angustum</name>
    <dbReference type="NCBI Taxonomy" id="133377"/>
    <lineage>
        <taxon>Eukaryota</taxon>
        <taxon>Fungi</taxon>
        <taxon>Fungi incertae sedis</taxon>
        <taxon>Zoopagomycota</taxon>
        <taxon>Kickxellomycotina</taxon>
        <taxon>Harpellomycetes</taxon>
        <taxon>Harpellales</taxon>
        <taxon>Legeriomycetaceae</taxon>
        <taxon>Smittium</taxon>
    </lineage>
</organism>
<evidence type="ECO:0000313" key="3">
    <source>
        <dbReference type="Proteomes" id="UP000245591"/>
    </source>
</evidence>
<accession>A0A2U1JBV8</accession>
<dbReference type="EMBL" id="MBFU01000071">
    <property type="protein sequence ID" value="PWA02581.1"/>
    <property type="molecule type" value="Genomic_DNA"/>
</dbReference>
<reference evidence="2 3" key="1">
    <citation type="journal article" date="2018" name="MBio">
        <title>Comparative Genomics Reveals the Core Gene Toolbox for the Fungus-Insect Symbiosis.</title>
        <authorList>
            <person name="Wang Y."/>
            <person name="Stata M."/>
            <person name="Wang W."/>
            <person name="Stajich J.E."/>
            <person name="White M.M."/>
            <person name="Moncalvo J.M."/>
        </authorList>
    </citation>
    <scope>NUCLEOTIDE SEQUENCE [LARGE SCALE GENOMIC DNA]</scope>
    <source>
        <strain evidence="2 3">AUS-126-30</strain>
    </source>
</reference>
<evidence type="ECO:0008006" key="4">
    <source>
        <dbReference type="Google" id="ProtNLM"/>
    </source>
</evidence>
<dbReference type="AlphaFoldDB" id="A0A2U1JBV8"/>
<evidence type="ECO:0000313" key="2">
    <source>
        <dbReference type="EMBL" id="PWA02581.1"/>
    </source>
</evidence>
<feature type="chain" id="PRO_5015651284" description="Lipoprotein" evidence="1">
    <location>
        <begin position="19"/>
        <end position="54"/>
    </location>
</feature>
<sequence>MIFKQLTGVISVIASVSTSTLPCPVVNNNNKLNDEQEGKKQTDIQFETIDCPNK</sequence>
<dbReference type="Proteomes" id="UP000245591">
    <property type="component" value="Unassembled WGS sequence"/>
</dbReference>
<keyword evidence="1" id="KW-0732">Signal</keyword>
<evidence type="ECO:0000256" key="1">
    <source>
        <dbReference type="SAM" id="SignalP"/>
    </source>
</evidence>
<name>A0A2U1JBV8_SMIAN</name>
<proteinExistence type="predicted"/>
<feature type="signal peptide" evidence="1">
    <location>
        <begin position="1"/>
        <end position="18"/>
    </location>
</feature>
<protein>
    <recommendedName>
        <fullName evidence="4">Lipoprotein</fullName>
    </recommendedName>
</protein>
<comment type="caution">
    <text evidence="2">The sequence shown here is derived from an EMBL/GenBank/DDBJ whole genome shotgun (WGS) entry which is preliminary data.</text>
</comment>
<gene>
    <name evidence="2" type="ORF">BB558_001276</name>
</gene>
<keyword evidence="3" id="KW-1185">Reference proteome</keyword>